<dbReference type="EMBL" id="UOGC01000056">
    <property type="protein sequence ID" value="VAX17632.1"/>
    <property type="molecule type" value="Genomic_DNA"/>
</dbReference>
<gene>
    <name evidence="1" type="ORF">MNBD_NITROSPINAE01-455</name>
</gene>
<evidence type="ECO:0000313" key="1">
    <source>
        <dbReference type="EMBL" id="VAX17632.1"/>
    </source>
</evidence>
<protein>
    <submittedName>
        <fullName evidence="1">Uncharacterized protein</fullName>
    </submittedName>
</protein>
<sequence length="171" mass="18280">MKIKKQVSMVLLAFFCFACAGASVSSDRNALTTYGSRVVAFTAKSMVFSGGKVPTVVQKSLKGTLAITIRAEVKSYRFKIKFDDKPGDEIEVLVAISGQTAGFGVYSKGATLTEYPQGTVLGNAVFFESKTENGSSNVTWLLGGNVLSSVIEARTAKGEITYSEVTTYTLQ</sequence>
<proteinExistence type="predicted"/>
<name>A0A3B1BNQ1_9ZZZZ</name>
<organism evidence="1">
    <name type="scientific">hydrothermal vent metagenome</name>
    <dbReference type="NCBI Taxonomy" id="652676"/>
    <lineage>
        <taxon>unclassified sequences</taxon>
        <taxon>metagenomes</taxon>
        <taxon>ecological metagenomes</taxon>
    </lineage>
</organism>
<dbReference type="AlphaFoldDB" id="A0A3B1BNQ1"/>
<accession>A0A3B1BNQ1</accession>
<reference evidence="1" key="1">
    <citation type="submission" date="2018-06" db="EMBL/GenBank/DDBJ databases">
        <authorList>
            <person name="Zhirakovskaya E."/>
        </authorList>
    </citation>
    <scope>NUCLEOTIDE SEQUENCE</scope>
</reference>